<dbReference type="SMART" id="SM00062">
    <property type="entry name" value="PBPb"/>
    <property type="match status" value="1"/>
</dbReference>
<dbReference type="PROSITE" id="PS51257">
    <property type="entry name" value="PROKAR_LIPOPROTEIN"/>
    <property type="match status" value="1"/>
</dbReference>
<dbReference type="Proteomes" id="UP000198415">
    <property type="component" value="Unassembled WGS sequence"/>
</dbReference>
<reference evidence="4 5" key="1">
    <citation type="submission" date="2017-06" db="EMBL/GenBank/DDBJ databases">
        <authorList>
            <person name="Kim H.J."/>
            <person name="Triplett B.A."/>
        </authorList>
    </citation>
    <scope>NUCLEOTIDE SEQUENCE [LARGE SCALE GENOMIC DNA]</scope>
    <source>
        <strain evidence="4 5">DSM 43151</strain>
    </source>
</reference>
<keyword evidence="5" id="KW-1185">Reference proteome</keyword>
<organism evidence="4 5">
    <name type="scientific">Actinoplanes regularis</name>
    <dbReference type="NCBI Taxonomy" id="52697"/>
    <lineage>
        <taxon>Bacteria</taxon>
        <taxon>Bacillati</taxon>
        <taxon>Actinomycetota</taxon>
        <taxon>Actinomycetes</taxon>
        <taxon>Micromonosporales</taxon>
        <taxon>Micromonosporaceae</taxon>
        <taxon>Actinoplanes</taxon>
    </lineage>
</organism>
<evidence type="ECO:0000313" key="4">
    <source>
        <dbReference type="EMBL" id="SNR59398.1"/>
    </source>
</evidence>
<name>A0A238XLE1_9ACTN</name>
<dbReference type="Pfam" id="PF00497">
    <property type="entry name" value="SBP_bac_3"/>
    <property type="match status" value="1"/>
</dbReference>
<evidence type="ECO:0000259" key="3">
    <source>
        <dbReference type="SMART" id="SM00062"/>
    </source>
</evidence>
<feature type="domain" description="Solute-binding protein family 3/N-terminal" evidence="3">
    <location>
        <begin position="50"/>
        <end position="269"/>
    </location>
</feature>
<dbReference type="RefSeq" id="WP_179277057.1">
    <property type="nucleotide sequence ID" value="NZ_BOMU01000093.1"/>
</dbReference>
<evidence type="ECO:0000256" key="2">
    <source>
        <dbReference type="SAM" id="SignalP"/>
    </source>
</evidence>
<dbReference type="PANTHER" id="PTHR35936:SF17">
    <property type="entry name" value="ARGININE-BINDING EXTRACELLULAR PROTEIN ARTP"/>
    <property type="match status" value="1"/>
</dbReference>
<dbReference type="SUPFAM" id="SSF53850">
    <property type="entry name" value="Periplasmic binding protein-like II"/>
    <property type="match status" value="1"/>
</dbReference>
<protein>
    <submittedName>
        <fullName evidence="4">Polar amino acid transport system substrate-binding protein</fullName>
    </submittedName>
</protein>
<feature type="chain" id="PRO_5013054090" evidence="2">
    <location>
        <begin position="21"/>
        <end position="281"/>
    </location>
</feature>
<sequence length="281" mass="29439">MRIVALVCVAALVLAGGAGCATTEQQAGQPVDRLAEARAALPDSVRQKGSLVAGTEPAFEPMTFMKGSKFTGLDVDITEAIAGKLGLTVDWQNVPFGELLDKVDNHSLDLSVSSMFDRAKRQEKVDFVDYLNAGTSIVVPKGVGDIGGLPGLCGRRVAVQEGTVYVDMAEAQKKACGDKGLTVVLSDTPSANVRDKKADAALNDFPIAALDVEKMPTLELSGPQIEAIPYGIGIAKDREALTTAVQTALYSMINDGTYDGLLAKWKVKEGALRTGAINGGA</sequence>
<accession>A0A238XLE1</accession>
<dbReference type="EMBL" id="FZNR01000003">
    <property type="protein sequence ID" value="SNR59398.1"/>
    <property type="molecule type" value="Genomic_DNA"/>
</dbReference>
<gene>
    <name evidence="4" type="ORF">SAMN06264365_103536</name>
</gene>
<dbReference type="Gene3D" id="3.40.190.10">
    <property type="entry name" value="Periplasmic binding protein-like II"/>
    <property type="match status" value="2"/>
</dbReference>
<dbReference type="AlphaFoldDB" id="A0A238XLE1"/>
<feature type="signal peptide" evidence="2">
    <location>
        <begin position="1"/>
        <end position="20"/>
    </location>
</feature>
<proteinExistence type="predicted"/>
<evidence type="ECO:0000256" key="1">
    <source>
        <dbReference type="ARBA" id="ARBA00022729"/>
    </source>
</evidence>
<keyword evidence="1 2" id="KW-0732">Signal</keyword>
<evidence type="ECO:0000313" key="5">
    <source>
        <dbReference type="Proteomes" id="UP000198415"/>
    </source>
</evidence>
<dbReference type="PANTHER" id="PTHR35936">
    <property type="entry name" value="MEMBRANE-BOUND LYTIC MUREIN TRANSGLYCOSYLASE F"/>
    <property type="match status" value="1"/>
</dbReference>
<dbReference type="InterPro" id="IPR001638">
    <property type="entry name" value="Solute-binding_3/MltF_N"/>
</dbReference>